<evidence type="ECO:0000259" key="2">
    <source>
        <dbReference type="Pfam" id="PF11716"/>
    </source>
</evidence>
<accession>A0A7Y9JP98</accession>
<dbReference type="GO" id="GO:0046872">
    <property type="term" value="F:metal ion binding"/>
    <property type="evidence" value="ECO:0007669"/>
    <property type="project" value="InterPro"/>
</dbReference>
<evidence type="ECO:0000313" key="3">
    <source>
        <dbReference type="EMBL" id="NYD56140.1"/>
    </source>
</evidence>
<dbReference type="InterPro" id="IPR017517">
    <property type="entry name" value="Maleyloyr_isom"/>
</dbReference>
<sequence>MSTTDRPHTRSGPRRPRMDRETAMRLAETEYARFLALLRSLTPDDWTRPTDCPAWDVRAMAGHTTGMALMATGLPQTLRQSMLAKRRGGDPLDALTALQVDEHADLTTAQLVDRFAEVGPRAARGRRRSPAVVRRMKLPDAQDVGGRREHWTIGYLNDTILTRDPWMHRMDISRATGREPELTADHDGVLVADVVAEWAERHARPYRLHLTGPAGGDFSAGSGGPELSLDAVDFCRLLSGRPAPSPTTHDLLDVAVPF</sequence>
<dbReference type="NCBIfam" id="TIGR03083">
    <property type="entry name" value="maleylpyruvate isomerase family mycothiol-dependent enzyme"/>
    <property type="match status" value="1"/>
</dbReference>
<feature type="region of interest" description="Disordered" evidence="1">
    <location>
        <begin position="1"/>
        <end position="21"/>
    </location>
</feature>
<feature type="domain" description="Mycothiol-dependent maleylpyruvate isomerase metal-binding" evidence="2">
    <location>
        <begin position="29"/>
        <end position="172"/>
    </location>
</feature>
<gene>
    <name evidence="3" type="ORF">BKA08_000378</name>
</gene>
<reference evidence="3 4" key="1">
    <citation type="submission" date="2020-07" db="EMBL/GenBank/DDBJ databases">
        <title>Sequencing the genomes of 1000 actinobacteria strains.</title>
        <authorList>
            <person name="Klenk H.-P."/>
        </authorList>
    </citation>
    <scope>NUCLEOTIDE SEQUENCE [LARGE SCALE GENOMIC DNA]</scope>
    <source>
        <strain evidence="3 4">DSM 18965</strain>
    </source>
</reference>
<dbReference type="SUPFAM" id="SSF109854">
    <property type="entry name" value="DinB/YfiT-like putative metalloenzymes"/>
    <property type="match status" value="1"/>
</dbReference>
<dbReference type="InterPro" id="IPR024344">
    <property type="entry name" value="MDMPI_metal-binding"/>
</dbReference>
<dbReference type="AlphaFoldDB" id="A0A7Y9JP98"/>
<protein>
    <submittedName>
        <fullName evidence="3">Uncharacterized protein (TIGR03083 family)</fullName>
    </submittedName>
</protein>
<dbReference type="RefSeq" id="WP_218876213.1">
    <property type="nucleotide sequence ID" value="NZ_CP059163.1"/>
</dbReference>
<dbReference type="Proteomes" id="UP000516957">
    <property type="component" value="Unassembled WGS sequence"/>
</dbReference>
<comment type="caution">
    <text evidence="3">The sequence shown here is derived from an EMBL/GenBank/DDBJ whole genome shotgun (WGS) entry which is preliminary data.</text>
</comment>
<evidence type="ECO:0000256" key="1">
    <source>
        <dbReference type="SAM" id="MobiDB-lite"/>
    </source>
</evidence>
<dbReference type="EMBL" id="JACCBE010000001">
    <property type="protein sequence ID" value="NYD56140.1"/>
    <property type="molecule type" value="Genomic_DNA"/>
</dbReference>
<name>A0A7Y9JP98_9ACTN</name>
<dbReference type="Pfam" id="PF11716">
    <property type="entry name" value="MDMPI_N"/>
    <property type="match status" value="1"/>
</dbReference>
<evidence type="ECO:0000313" key="4">
    <source>
        <dbReference type="Proteomes" id="UP000516957"/>
    </source>
</evidence>
<proteinExistence type="predicted"/>
<organism evidence="3 4">
    <name type="scientific">Nocardioides marinisabuli</name>
    <dbReference type="NCBI Taxonomy" id="419476"/>
    <lineage>
        <taxon>Bacteria</taxon>
        <taxon>Bacillati</taxon>
        <taxon>Actinomycetota</taxon>
        <taxon>Actinomycetes</taxon>
        <taxon>Propionibacteriales</taxon>
        <taxon>Nocardioidaceae</taxon>
        <taxon>Nocardioides</taxon>
    </lineage>
</organism>
<dbReference type="Gene3D" id="1.20.120.450">
    <property type="entry name" value="dinb family like domain"/>
    <property type="match status" value="1"/>
</dbReference>
<keyword evidence="4" id="KW-1185">Reference proteome</keyword>
<dbReference type="InterPro" id="IPR034660">
    <property type="entry name" value="DinB/YfiT-like"/>
</dbReference>